<accession>A7NGN7</accession>
<proteinExistence type="predicted"/>
<evidence type="ECO:0000313" key="5">
    <source>
        <dbReference type="Proteomes" id="UP000000263"/>
    </source>
</evidence>
<dbReference type="Proteomes" id="UP000000263">
    <property type="component" value="Chromosome"/>
</dbReference>
<dbReference type="eggNOG" id="COG0845">
    <property type="taxonomic scope" value="Bacteria"/>
</dbReference>
<dbReference type="EMBL" id="CP000804">
    <property type="protein sequence ID" value="ABU56630.1"/>
    <property type="molecule type" value="Genomic_DNA"/>
</dbReference>
<keyword evidence="2 3" id="KW-0175">Coiled coil</keyword>
<name>A7NGN7_ROSCS</name>
<evidence type="ECO:0000256" key="2">
    <source>
        <dbReference type="ARBA" id="ARBA00023054"/>
    </source>
</evidence>
<evidence type="ECO:0000313" key="4">
    <source>
        <dbReference type="EMBL" id="ABU56630.1"/>
    </source>
</evidence>
<gene>
    <name evidence="4" type="ordered locus">Rcas_0500</name>
</gene>
<evidence type="ECO:0000256" key="3">
    <source>
        <dbReference type="SAM" id="Coils"/>
    </source>
</evidence>
<dbReference type="GO" id="GO:0030313">
    <property type="term" value="C:cell envelope"/>
    <property type="evidence" value="ECO:0007669"/>
    <property type="project" value="UniProtKB-SubCell"/>
</dbReference>
<dbReference type="InterPro" id="IPR011053">
    <property type="entry name" value="Single_hybrid_motif"/>
</dbReference>
<dbReference type="KEGG" id="rca:Rcas_0500"/>
<dbReference type="PANTHER" id="PTHR32347:SF23">
    <property type="entry name" value="BLL5650 PROTEIN"/>
    <property type="match status" value="1"/>
</dbReference>
<feature type="coiled-coil region" evidence="3">
    <location>
        <begin position="309"/>
        <end position="388"/>
    </location>
</feature>
<comment type="subcellular location">
    <subcellularLocation>
        <location evidence="1">Cell envelope</location>
    </subcellularLocation>
</comment>
<sequence length="502" mass="53945">MPFPVSRFVVGALALLFLAGGVLIASQRVSPSLSAEASAESAPPPVLAPVVQPIVANGIVAPVSHVDLRFAMPGTVREVLVREGDMVRAGDPLARLDTDELETRIAQARANLSAAQAHYELLMSAATPVDIQRAQAELTRAQARLREVSNAVTSHTRAAAQSRLDAARAALARLEAGPDPADVRALRAELRQAEADLQATRDRLSLEKTTLRLQMEQAANLLRERQTEYARIRDENQARSEPLTSDQRTREVTARLAMDNAEKALEQARVAYDAAVQAERTGIAATEARVDAIRARLERLLAGPAPDQLAAARAAVAQAEEDLARLQGEQRAAAIEAAQADVAIAEAELERLLAGARPAEAAMARARVEEAQATLEQAERALERAILRAPIAGIVAALNVKAGEIADPQIVAVRLADVRGWRIETTNLSELSVTRLHEGAPAIIRFNSLPDLEISGKVSGIRPLGTGREGDATLYTVIITPDHIDARLRWNMTAQVQITPDR</sequence>
<dbReference type="InterPro" id="IPR050465">
    <property type="entry name" value="UPF0194_transport"/>
</dbReference>
<dbReference type="Gene3D" id="2.40.30.170">
    <property type="match status" value="1"/>
</dbReference>
<protein>
    <submittedName>
        <fullName evidence="4">Secretion protein HlyD family protein</fullName>
    </submittedName>
</protein>
<dbReference type="HOGENOM" id="CLU_018816_6_3_0"/>
<organism evidence="4 5">
    <name type="scientific">Roseiflexus castenholzii (strain DSM 13941 / HLO8)</name>
    <dbReference type="NCBI Taxonomy" id="383372"/>
    <lineage>
        <taxon>Bacteria</taxon>
        <taxon>Bacillati</taxon>
        <taxon>Chloroflexota</taxon>
        <taxon>Chloroflexia</taxon>
        <taxon>Chloroflexales</taxon>
        <taxon>Roseiflexineae</taxon>
        <taxon>Roseiflexaceae</taxon>
        <taxon>Roseiflexus</taxon>
    </lineage>
</organism>
<dbReference type="RefSeq" id="WP_011998033.1">
    <property type="nucleotide sequence ID" value="NC_009767.1"/>
</dbReference>
<dbReference type="eggNOG" id="COG1566">
    <property type="taxonomic scope" value="Bacteria"/>
</dbReference>
<dbReference type="OrthoDB" id="164087at2"/>
<dbReference type="SUPFAM" id="SSF51230">
    <property type="entry name" value="Single hybrid motif"/>
    <property type="match status" value="1"/>
</dbReference>
<feature type="coiled-coil region" evidence="3">
    <location>
        <begin position="98"/>
        <end position="278"/>
    </location>
</feature>
<dbReference type="AlphaFoldDB" id="A7NGN7"/>
<keyword evidence="5" id="KW-1185">Reference proteome</keyword>
<dbReference type="STRING" id="383372.Rcas_0500"/>
<evidence type="ECO:0000256" key="1">
    <source>
        <dbReference type="ARBA" id="ARBA00004196"/>
    </source>
</evidence>
<dbReference type="Gene3D" id="1.10.287.470">
    <property type="entry name" value="Helix hairpin bin"/>
    <property type="match status" value="1"/>
</dbReference>
<reference evidence="4 5" key="1">
    <citation type="submission" date="2007-08" db="EMBL/GenBank/DDBJ databases">
        <title>Complete sequence of Roseiflexus castenholzii DSM 13941.</title>
        <authorList>
            <consortium name="US DOE Joint Genome Institute"/>
            <person name="Copeland A."/>
            <person name="Lucas S."/>
            <person name="Lapidus A."/>
            <person name="Barry K."/>
            <person name="Glavina del Rio T."/>
            <person name="Dalin E."/>
            <person name="Tice H."/>
            <person name="Pitluck S."/>
            <person name="Thompson L.S."/>
            <person name="Brettin T."/>
            <person name="Bruce D."/>
            <person name="Detter J.C."/>
            <person name="Han C."/>
            <person name="Tapia R."/>
            <person name="Schmutz J."/>
            <person name="Larimer F."/>
            <person name="Land M."/>
            <person name="Hauser L."/>
            <person name="Kyrpides N."/>
            <person name="Mikhailova N."/>
            <person name="Bryant D.A."/>
            <person name="Hanada S."/>
            <person name="Tsukatani Y."/>
            <person name="Richardson P."/>
        </authorList>
    </citation>
    <scope>NUCLEOTIDE SEQUENCE [LARGE SCALE GENOMIC DNA]</scope>
    <source>
        <strain evidence="5">DSM 13941 / HLO8</strain>
    </source>
</reference>
<dbReference type="Gene3D" id="2.40.50.100">
    <property type="match status" value="1"/>
</dbReference>
<dbReference type="PANTHER" id="PTHR32347">
    <property type="entry name" value="EFFLUX SYSTEM COMPONENT YKNX-RELATED"/>
    <property type="match status" value="1"/>
</dbReference>
<dbReference type="SUPFAM" id="SSF111369">
    <property type="entry name" value="HlyD-like secretion proteins"/>
    <property type="match status" value="1"/>
</dbReference>